<dbReference type="InterPro" id="IPR036412">
    <property type="entry name" value="HAD-like_sf"/>
</dbReference>
<keyword evidence="1" id="KW-0813">Transport</keyword>
<dbReference type="PANTHER" id="PTHR12210">
    <property type="entry name" value="DULLARD PROTEIN PHOSPHATASE"/>
    <property type="match status" value="1"/>
</dbReference>
<dbReference type="GO" id="GO:0005744">
    <property type="term" value="C:TIM23 mitochondrial import inner membrane translocase complex"/>
    <property type="evidence" value="ECO:0007669"/>
    <property type="project" value="UniProtKB-UniRule"/>
</dbReference>
<organism evidence="3 4">
    <name type="scientific">Smittium simulii</name>
    <dbReference type="NCBI Taxonomy" id="133385"/>
    <lineage>
        <taxon>Eukaryota</taxon>
        <taxon>Fungi</taxon>
        <taxon>Fungi incertae sedis</taxon>
        <taxon>Zoopagomycota</taxon>
        <taxon>Kickxellomycotina</taxon>
        <taxon>Harpellomycetes</taxon>
        <taxon>Harpellales</taxon>
        <taxon>Legeriomycetaceae</taxon>
        <taxon>Smittium</taxon>
    </lineage>
</organism>
<dbReference type="PROSITE" id="PS50969">
    <property type="entry name" value="FCP1"/>
    <property type="match status" value="1"/>
</dbReference>
<dbReference type="Proteomes" id="UP000245383">
    <property type="component" value="Unassembled WGS sequence"/>
</dbReference>
<sequence>MPDLNLDCIQGPILLVLGLNGALVDKNYRRGVITERPGLKIFIDFVVSNFDVMIWSSCQRQNVSRIVSQVFGFKSKDLLATWSRADCILDGDYDSKCSSEKPLYKIWDSESLSVSSSFNKKTNSGNINRSSDNLYKWGPHNTIIIDDALDKACHNIENHICVDDFDLKKNRRMLYADNELTVLTSYLKDLLKYKDSFNSNLSNKSYSLDSDYKFYPDLNNSQGSVLNNISNSTSNSSRTNQEIDTNQFDVRDFLAKNKYKTFKAQNESLF</sequence>
<evidence type="ECO:0000313" key="3">
    <source>
        <dbReference type="EMBL" id="PVU91120.1"/>
    </source>
</evidence>
<dbReference type="EMBL" id="MBFR01000219">
    <property type="protein sequence ID" value="PVU91120.1"/>
    <property type="molecule type" value="Genomic_DNA"/>
</dbReference>
<keyword evidence="1" id="KW-0809">Transit peptide</keyword>
<keyword evidence="1" id="KW-0811">Translocation</keyword>
<comment type="subunit">
    <text evidence="1">Component of the TIM23 complex.</text>
</comment>
<comment type="similarity">
    <text evidence="1">Belongs to the TIM50 family.</text>
</comment>
<dbReference type="InterPro" id="IPR004274">
    <property type="entry name" value="FCP1_dom"/>
</dbReference>
<dbReference type="InterPro" id="IPR050365">
    <property type="entry name" value="TIM50"/>
</dbReference>
<dbReference type="GO" id="GO:0015031">
    <property type="term" value="P:protein transport"/>
    <property type="evidence" value="ECO:0007669"/>
    <property type="project" value="UniProtKB-KW"/>
</dbReference>
<comment type="caution">
    <text evidence="3">The sequence shown here is derived from an EMBL/GenBank/DDBJ whole genome shotgun (WGS) entry which is preliminary data.</text>
</comment>
<dbReference type="SMART" id="SM00577">
    <property type="entry name" value="CPDc"/>
    <property type="match status" value="1"/>
</dbReference>
<dbReference type="AlphaFoldDB" id="A0A2T9YFK8"/>
<proteinExistence type="inferred from homology"/>
<keyword evidence="1" id="KW-0496">Mitochondrion</keyword>
<comment type="function">
    <text evidence="1">Essential component of the TIM23 complex, a complex that mediates the translocation of transit peptide-containing proteins across the mitochondrial inner membrane.</text>
</comment>
<dbReference type="OrthoDB" id="1711508at2759"/>
<evidence type="ECO:0000256" key="1">
    <source>
        <dbReference type="RuleBase" id="RU365079"/>
    </source>
</evidence>
<name>A0A2T9YFK8_9FUNG</name>
<dbReference type="SUPFAM" id="SSF56784">
    <property type="entry name" value="HAD-like"/>
    <property type="match status" value="1"/>
</dbReference>
<dbReference type="STRING" id="133385.A0A2T9YFK8"/>
<gene>
    <name evidence="3" type="ORF">BB561_004555</name>
</gene>
<keyword evidence="4" id="KW-1185">Reference proteome</keyword>
<reference evidence="3 4" key="1">
    <citation type="journal article" date="2018" name="MBio">
        <title>Comparative Genomics Reveals the Core Gene Toolbox for the Fungus-Insect Symbiosis.</title>
        <authorList>
            <person name="Wang Y."/>
            <person name="Stata M."/>
            <person name="Wang W."/>
            <person name="Stajich J.E."/>
            <person name="White M.M."/>
            <person name="Moncalvo J.M."/>
        </authorList>
    </citation>
    <scope>NUCLEOTIDE SEQUENCE [LARGE SCALE GENOMIC DNA]</scope>
    <source>
        <strain evidence="3 4">SWE-8-4</strain>
    </source>
</reference>
<feature type="domain" description="FCP1 homology" evidence="2">
    <location>
        <begin position="8"/>
        <end position="190"/>
    </location>
</feature>
<keyword evidence="1" id="KW-0653">Protein transport</keyword>
<accession>A0A2T9YFK8</accession>
<dbReference type="Gene3D" id="3.40.50.1000">
    <property type="entry name" value="HAD superfamily/HAD-like"/>
    <property type="match status" value="1"/>
</dbReference>
<evidence type="ECO:0000313" key="4">
    <source>
        <dbReference type="Proteomes" id="UP000245383"/>
    </source>
</evidence>
<evidence type="ECO:0000259" key="2">
    <source>
        <dbReference type="PROSITE" id="PS50969"/>
    </source>
</evidence>
<comment type="subcellular location">
    <subcellularLocation>
        <location evidence="1">Mitochondrion inner membrane</location>
        <topology evidence="1">Single-pass membrane protein</topology>
    </subcellularLocation>
</comment>
<protein>
    <recommendedName>
        <fullName evidence="1">Mitochondrial import inner membrane translocase subunit TIM50</fullName>
    </recommendedName>
</protein>
<dbReference type="Pfam" id="PF03031">
    <property type="entry name" value="NIF"/>
    <property type="match status" value="1"/>
</dbReference>
<dbReference type="InterPro" id="IPR023214">
    <property type="entry name" value="HAD_sf"/>
</dbReference>